<dbReference type="Pfam" id="PF00166">
    <property type="entry name" value="Cpn10"/>
    <property type="match status" value="1"/>
</dbReference>
<dbReference type="SUPFAM" id="SSF50129">
    <property type="entry name" value="GroES-like"/>
    <property type="match status" value="1"/>
</dbReference>
<sequence>MQLLGHRILCTRIVEEKQTTSGLILPTNYQSEDEYKVVDIGVKVKHIKPGDRVRKFKYSDGLQVVDDGVEYLVLSEKDDVELIV</sequence>
<dbReference type="CDD" id="cd00320">
    <property type="entry name" value="cpn10"/>
    <property type="match status" value="1"/>
</dbReference>
<dbReference type="EMBL" id="UGQL01000001">
    <property type="protein sequence ID" value="STZ28341.1"/>
    <property type="molecule type" value="Genomic_DNA"/>
</dbReference>
<organism evidence="3 4">
    <name type="scientific">Myroides odoratus</name>
    <name type="common">Flavobacterium odoratum</name>
    <dbReference type="NCBI Taxonomy" id="256"/>
    <lineage>
        <taxon>Bacteria</taxon>
        <taxon>Pseudomonadati</taxon>
        <taxon>Bacteroidota</taxon>
        <taxon>Flavobacteriia</taxon>
        <taxon>Flavobacteriales</taxon>
        <taxon>Flavobacteriaceae</taxon>
        <taxon>Myroides</taxon>
    </lineage>
</organism>
<keyword evidence="2" id="KW-0143">Chaperone</keyword>
<comment type="similarity">
    <text evidence="1">Belongs to the GroES chaperonin family.</text>
</comment>
<reference evidence="3 4" key="1">
    <citation type="submission" date="2018-06" db="EMBL/GenBank/DDBJ databases">
        <authorList>
            <consortium name="Pathogen Informatics"/>
            <person name="Doyle S."/>
        </authorList>
    </citation>
    <scope>NUCLEOTIDE SEQUENCE [LARGE SCALE GENOMIC DNA]</scope>
    <source>
        <strain evidence="3 4">NCTC11179</strain>
    </source>
</reference>
<evidence type="ECO:0000256" key="1">
    <source>
        <dbReference type="ARBA" id="ARBA00006975"/>
    </source>
</evidence>
<accession>A0A378RPX9</accession>
<dbReference type="InterPro" id="IPR011032">
    <property type="entry name" value="GroES-like_sf"/>
</dbReference>
<dbReference type="GO" id="GO:0005524">
    <property type="term" value="F:ATP binding"/>
    <property type="evidence" value="ECO:0007669"/>
    <property type="project" value="InterPro"/>
</dbReference>
<dbReference type="InterPro" id="IPR020818">
    <property type="entry name" value="Chaperonin_GroES"/>
</dbReference>
<evidence type="ECO:0000313" key="4">
    <source>
        <dbReference type="Proteomes" id="UP000255024"/>
    </source>
</evidence>
<dbReference type="AlphaFoldDB" id="A0A378RPX9"/>
<dbReference type="GO" id="GO:0044183">
    <property type="term" value="F:protein folding chaperone"/>
    <property type="evidence" value="ECO:0007669"/>
    <property type="project" value="InterPro"/>
</dbReference>
<evidence type="ECO:0000256" key="2">
    <source>
        <dbReference type="ARBA" id="ARBA00023186"/>
    </source>
</evidence>
<protein>
    <submittedName>
        <fullName evidence="3">Co-chaperonin GroES</fullName>
    </submittedName>
</protein>
<proteinExistence type="inferred from homology"/>
<dbReference type="Proteomes" id="UP000255024">
    <property type="component" value="Unassembled WGS sequence"/>
</dbReference>
<dbReference type="SMART" id="SM00883">
    <property type="entry name" value="Cpn10"/>
    <property type="match status" value="1"/>
</dbReference>
<dbReference type="Gene3D" id="2.30.33.40">
    <property type="entry name" value="GroES chaperonin"/>
    <property type="match status" value="1"/>
</dbReference>
<dbReference type="RefSeq" id="WP_115091303.1">
    <property type="nucleotide sequence ID" value="NZ_CP068107.1"/>
</dbReference>
<name>A0A378RPX9_MYROD</name>
<gene>
    <name evidence="3" type="primary">groS_1</name>
    <name evidence="3" type="ORF">NCTC11179_01885</name>
</gene>
<evidence type="ECO:0000313" key="3">
    <source>
        <dbReference type="EMBL" id="STZ28341.1"/>
    </source>
</evidence>
<dbReference type="InterPro" id="IPR037124">
    <property type="entry name" value="Chaperonin_GroES_sf"/>
</dbReference>
<keyword evidence="4" id="KW-1185">Reference proteome</keyword>